<evidence type="ECO:0000256" key="2">
    <source>
        <dbReference type="SAM" id="Phobius"/>
    </source>
</evidence>
<keyword evidence="4" id="KW-1185">Reference proteome</keyword>
<feature type="transmembrane region" description="Helical" evidence="2">
    <location>
        <begin position="207"/>
        <end position="229"/>
    </location>
</feature>
<dbReference type="Pfam" id="PF13687">
    <property type="entry name" value="DUF4153"/>
    <property type="match status" value="2"/>
</dbReference>
<feature type="transmembrane region" description="Helical" evidence="2">
    <location>
        <begin position="344"/>
        <end position="369"/>
    </location>
</feature>
<name>A0A090Z344_PAEMA</name>
<feature type="compositionally biased region" description="Polar residues" evidence="1">
    <location>
        <begin position="300"/>
        <end position="309"/>
    </location>
</feature>
<dbReference type="PATRIC" id="fig|44252.3.peg.4404"/>
<feature type="transmembrane region" description="Helical" evidence="2">
    <location>
        <begin position="485"/>
        <end position="503"/>
    </location>
</feature>
<dbReference type="STRING" id="44252.DJ90_144"/>
<feature type="transmembrane region" description="Helical" evidence="2">
    <location>
        <begin position="158"/>
        <end position="180"/>
    </location>
</feature>
<protein>
    <submittedName>
        <fullName evidence="3">Uncharacterized protein</fullName>
    </submittedName>
</protein>
<feature type="region of interest" description="Disordered" evidence="1">
    <location>
        <begin position="300"/>
        <end position="329"/>
    </location>
</feature>
<gene>
    <name evidence="3" type="ORF">DJ90_144</name>
</gene>
<keyword evidence="2" id="KW-0812">Transmembrane</keyword>
<feature type="transmembrane region" description="Helical" evidence="2">
    <location>
        <begin position="424"/>
        <end position="446"/>
    </location>
</feature>
<feature type="transmembrane region" description="Helical" evidence="2">
    <location>
        <begin position="64"/>
        <end position="83"/>
    </location>
</feature>
<accession>A0A090Z344</accession>
<feature type="transmembrane region" description="Helical" evidence="2">
    <location>
        <begin position="458"/>
        <end position="478"/>
    </location>
</feature>
<sequence length="590" mass="64663">MNENRPMPHDKVLAALLGGFALAAAHQYLFYGGGYGVSVPIFAGLFYLYLFLCARDRFQRPMTWFGWLSLAAVVLLSLTYALFANSVFFALNLLALPGLIFAQTTYMFNLKKRSWGDLRIIFDVLDHLLPQNFRHWATAFRAVQSAATKKMGDSRKQAAGKVLLGLLIALPLLIIVIGLLTSADSSFDRLLSAIPDWLNDSLSFGDVMFRLIWILLLGLLLFGYLWGFVDPMRENPVDWFGGIPMADSIGQTGGFRSDTVQSDTVQSDTVQSGAVQSDMVQSGAGEGGASVSGAGVSRTIQNDAGRNGTSGAGRSETLPGATAAASPYPGSTYPGSTPVRIDPLIAATVLVSINIVYLLFVSLQFTYLFGAWRGVLPDGSTYADYARSGFVELVLVTSINFAILIGALTLGGEARKALRTLNQALLYILVGCSGIMLLSAFTRLALYQEAYGYTYIRFLVFAFMIFLALLLVCAGLRIRFARVPLAKCFIALGLAAYVAVNYANMDLFIAKKNVERYEATGKIDAHYLTTLSADALPWLVSYSRKADPELNRQLHERWDVMTTIPEGQGWPGFNWAKFRAVRALEEDRNR</sequence>
<dbReference type="HOGENOM" id="CLU_025121_1_1_9"/>
<organism evidence="3 4">
    <name type="scientific">Paenibacillus macerans</name>
    <name type="common">Bacillus macerans</name>
    <dbReference type="NCBI Taxonomy" id="44252"/>
    <lineage>
        <taxon>Bacteria</taxon>
        <taxon>Bacillati</taxon>
        <taxon>Bacillota</taxon>
        <taxon>Bacilli</taxon>
        <taxon>Bacillales</taxon>
        <taxon>Paenibacillaceae</taxon>
        <taxon>Paenibacillus</taxon>
    </lineage>
</organism>
<dbReference type="RefSeq" id="WP_051985675.1">
    <property type="nucleotide sequence ID" value="NZ_JARLKU010000078.1"/>
</dbReference>
<feature type="transmembrane region" description="Helical" evidence="2">
    <location>
        <begin position="35"/>
        <end position="52"/>
    </location>
</feature>
<evidence type="ECO:0000313" key="4">
    <source>
        <dbReference type="Proteomes" id="UP000029278"/>
    </source>
</evidence>
<feature type="transmembrane region" description="Helical" evidence="2">
    <location>
        <begin position="389"/>
        <end position="412"/>
    </location>
</feature>
<dbReference type="OrthoDB" id="9767931at2"/>
<proteinExistence type="predicted"/>
<dbReference type="AlphaFoldDB" id="A0A090Z344"/>
<feature type="transmembrane region" description="Helical" evidence="2">
    <location>
        <begin position="89"/>
        <end position="109"/>
    </location>
</feature>
<dbReference type="EMBL" id="JMQA01000038">
    <property type="protein sequence ID" value="KFN05674.1"/>
    <property type="molecule type" value="Genomic_DNA"/>
</dbReference>
<keyword evidence="2" id="KW-0472">Membrane</keyword>
<dbReference type="GeneID" id="77009200"/>
<comment type="caution">
    <text evidence="3">The sequence shown here is derived from an EMBL/GenBank/DDBJ whole genome shotgun (WGS) entry which is preliminary data.</text>
</comment>
<evidence type="ECO:0000313" key="3">
    <source>
        <dbReference type="EMBL" id="KFN05674.1"/>
    </source>
</evidence>
<reference evidence="3 4" key="1">
    <citation type="submission" date="2014-04" db="EMBL/GenBank/DDBJ databases">
        <authorList>
            <person name="Bishop-Lilly K.A."/>
            <person name="Broomall S.M."/>
            <person name="Chain P.S."/>
            <person name="Chertkov O."/>
            <person name="Coyne S.R."/>
            <person name="Daligault H.E."/>
            <person name="Davenport K.W."/>
            <person name="Erkkila T."/>
            <person name="Frey K.G."/>
            <person name="Gibbons H.S."/>
            <person name="Gu W."/>
            <person name="Jaissle J."/>
            <person name="Johnson S.L."/>
            <person name="Koroleva G.I."/>
            <person name="Ladner J.T."/>
            <person name="Lo C.-C."/>
            <person name="Minogue T.D."/>
            <person name="Munk C."/>
            <person name="Palacios G.F."/>
            <person name="Redden C.L."/>
            <person name="Rosenzweig C.N."/>
            <person name="Scholz M.B."/>
            <person name="Teshima H."/>
            <person name="Xu Y."/>
        </authorList>
    </citation>
    <scope>NUCLEOTIDE SEQUENCE [LARGE SCALE GENOMIC DNA]</scope>
    <source>
        <strain evidence="3 4">8244</strain>
    </source>
</reference>
<keyword evidence="2" id="KW-1133">Transmembrane helix</keyword>
<dbReference type="InterPro" id="IPR025291">
    <property type="entry name" value="DUF4153"/>
</dbReference>
<evidence type="ECO:0000256" key="1">
    <source>
        <dbReference type="SAM" id="MobiDB-lite"/>
    </source>
</evidence>
<dbReference type="Proteomes" id="UP000029278">
    <property type="component" value="Unassembled WGS sequence"/>
</dbReference>